<dbReference type="InterPro" id="IPR005135">
    <property type="entry name" value="Endo/exonuclease/phosphatase"/>
</dbReference>
<dbReference type="OMA" id="WNANSIN"/>
<feature type="domain" description="Endonuclease/exonuclease/phosphatase" evidence="1">
    <location>
        <begin position="210"/>
        <end position="319"/>
    </location>
</feature>
<dbReference type="VEuPathDB" id="VectorBase:RPRC014229"/>
<dbReference type="InterPro" id="IPR036691">
    <property type="entry name" value="Endo/exonu/phosph_ase_sf"/>
</dbReference>
<dbReference type="SUPFAM" id="SSF56672">
    <property type="entry name" value="DNA/RNA polymerases"/>
    <property type="match status" value="1"/>
</dbReference>
<evidence type="ECO:0000259" key="1">
    <source>
        <dbReference type="Pfam" id="PF14529"/>
    </source>
</evidence>
<dbReference type="InterPro" id="IPR043502">
    <property type="entry name" value="DNA/RNA_pol_sf"/>
</dbReference>
<dbReference type="InParanoid" id="T1ID59"/>
<dbReference type="PANTHER" id="PTHR36688:SF2">
    <property type="entry name" value="ENDONUCLEASE_EXONUCLEASE_PHOSPHATASE DOMAIN-CONTAINING PROTEIN"/>
    <property type="match status" value="1"/>
</dbReference>
<proteinExistence type="predicted"/>
<reference evidence="2" key="1">
    <citation type="submission" date="2015-05" db="UniProtKB">
        <authorList>
            <consortium name="EnsemblMetazoa"/>
        </authorList>
    </citation>
    <scope>IDENTIFICATION</scope>
</reference>
<dbReference type="GO" id="GO:0003824">
    <property type="term" value="F:catalytic activity"/>
    <property type="evidence" value="ECO:0007669"/>
    <property type="project" value="InterPro"/>
</dbReference>
<dbReference type="HOGENOM" id="CLU_000680_38_1_1"/>
<evidence type="ECO:0000313" key="3">
    <source>
        <dbReference type="Proteomes" id="UP000015103"/>
    </source>
</evidence>
<dbReference type="Pfam" id="PF14529">
    <property type="entry name" value="Exo_endo_phos_2"/>
    <property type="match status" value="1"/>
</dbReference>
<dbReference type="EnsemblMetazoa" id="RPRC014229-RA">
    <property type="protein sequence ID" value="RPRC014229-PA"/>
    <property type="gene ID" value="RPRC014229"/>
</dbReference>
<protein>
    <submittedName>
        <fullName evidence="2">Endo/exonuclease/phosphatase domain-containing protein</fullName>
    </submittedName>
</protein>
<dbReference type="Proteomes" id="UP000015103">
    <property type="component" value="Unassembled WGS sequence"/>
</dbReference>
<dbReference type="STRING" id="13249.T1ID59"/>
<dbReference type="GO" id="GO:0071897">
    <property type="term" value="P:DNA biosynthetic process"/>
    <property type="evidence" value="ECO:0007669"/>
    <property type="project" value="UniProtKB-ARBA"/>
</dbReference>
<dbReference type="PANTHER" id="PTHR36688">
    <property type="entry name" value="ENDO/EXONUCLEASE/PHOSPHATASE DOMAIN-CONTAINING PROTEIN"/>
    <property type="match status" value="1"/>
</dbReference>
<name>T1ID59_RHOPR</name>
<dbReference type="InterPro" id="IPR052560">
    <property type="entry name" value="RdDP_mobile_element"/>
</dbReference>
<dbReference type="AlphaFoldDB" id="T1ID59"/>
<accession>T1ID59</accession>
<dbReference type="SUPFAM" id="SSF56219">
    <property type="entry name" value="DNase I-like"/>
    <property type="match status" value="1"/>
</dbReference>
<keyword evidence="3" id="KW-1185">Reference proteome</keyword>
<dbReference type="Gene3D" id="3.60.10.10">
    <property type="entry name" value="Endonuclease/exonuclease/phosphatase"/>
    <property type="match status" value="1"/>
</dbReference>
<evidence type="ECO:0000313" key="2">
    <source>
        <dbReference type="EnsemblMetazoa" id="RPRC014229-PA"/>
    </source>
</evidence>
<organism evidence="2 3">
    <name type="scientific">Rhodnius prolixus</name>
    <name type="common">Triatomid bug</name>
    <dbReference type="NCBI Taxonomy" id="13249"/>
    <lineage>
        <taxon>Eukaryota</taxon>
        <taxon>Metazoa</taxon>
        <taxon>Ecdysozoa</taxon>
        <taxon>Arthropoda</taxon>
        <taxon>Hexapoda</taxon>
        <taxon>Insecta</taxon>
        <taxon>Pterygota</taxon>
        <taxon>Neoptera</taxon>
        <taxon>Paraneoptera</taxon>
        <taxon>Hemiptera</taxon>
        <taxon>Heteroptera</taxon>
        <taxon>Panheteroptera</taxon>
        <taxon>Cimicomorpha</taxon>
        <taxon>Reduviidae</taxon>
        <taxon>Triatominae</taxon>
        <taxon>Rhodnius</taxon>
    </lineage>
</organism>
<sequence length="643" mass="73516">LPVFAVTFKKGTVLKNILNIRAIAYCRVHWQKYKSKNLVIRCFRCQSIGHLAMHCHKVPKCDHCANNHDSKDCPHRNVMTAAKCANCGVPNPGCCSSKEKISHSSKKPNCNSLNLLQWNANSINNKIVELNQILLDMNVDVCALCETKLAPQGKLKCNGYVTYRKDRNLRGGGVAIAVRRHVKHALAALPQLASIEAVGVEVFCASGSVLIVSCYRPPNKRWRDQDILDLLAKHSRVVLIGDFNARHVAWNCVSNNTAGESLLELSLDHNIILNTPLSPTYFPPMAYQPSILDIAIIKNLRHFTTPISHSLLSSNHNPVSFQLHLTPVNSPLPTTFDFKNANWRKFRNILNDNIDLHCIPNNVVSLEKECVIFSNLLEYAAIKSIPRRPLDFNLNLPENIKTLIRFKNRIKRWFQKRRCQPLKMLLNRLQGIVKKQVQEWRNNRWNCYISNLDPKNSSFWKTTRNNSEQSSSSPLIFNNVQAYSDKDKVNLMANFLEQVHKQNNDLGVPSHRRKIERKVNIFFRNCYYLPSECNLTSPKEVIEIIKSRKNKKSPGLDNIQNILLKNLSRKAVVFLTNLFNKCFIFGYFPALWKTAKVILLLKPTKAPNDPNNYRPISLLSTISKIFERLLLVRINSHLDANLI</sequence>
<dbReference type="EMBL" id="ACPB03027378">
    <property type="status" value="NOT_ANNOTATED_CDS"/>
    <property type="molecule type" value="Genomic_DNA"/>
</dbReference>
<dbReference type="eggNOG" id="KOG1075">
    <property type="taxonomic scope" value="Eukaryota"/>
</dbReference>